<dbReference type="Gene3D" id="1.25.40.10">
    <property type="entry name" value="Tetratricopeptide repeat domain"/>
    <property type="match status" value="3"/>
</dbReference>
<sequence length="984" mass="104491">MSFAPYPYRYPAMTRLLNEAPGRAYTAEAKQLGAALLLMAARPNSNLNFAAAAFAVLDRARADGDCPAQLNLLLLVAADQEPRDKPVHAESQRAESVCPDDPTPLWLLGQYQSQRARVHSLSNSTGDAVPGDSVPAAAQRQALDTLERLAQRFPDSAAAITGVADAHLRAGFRLAVSQPFTARHELQTAAAGYQQARSIEAPGAAAGLARALIGLGEPGHAAELARESIAGQRTPGPMLELLIMAEETAHQFGQAEAAGRQLASRGPGAYPHGFPLFAVPGGADETPGDEDLKQDPMGPQSLGWETYTTLSVYLQPLPGGAGATVEDVSFIPLYRPDGGVLEIMASCAEVSWRRNAILAGHARAALTDFPDEFKSVRPIGDYENTGCGAPGDIREIARLEEGLPVDRDSLDSVAEKRQNLWRWAGDLPRAERTIQDWLKAAGATTGSPMLRLGEVYFLQRRYDDAAAAFGAAARRLRYAEENNDLGVWQAQLDEGASLIHAGRDTEGLPLLRTIAERAERGAAYWRRSNQDAAAQFAAIGYHARAQLADAERESGAVHASVNDYEAARELLPPPSYRGVAGIRSERIDANQALAELQLGRLARARQRIESALRADPMNPGFLMTAGFIANRAGETATAVRHNAATLMSDPGAFPAANDLGVELAKLGRRDDAVTSLRRAVGIRPDYALAWFNLGVLYSQMGPRRVLESQGAFARAFALDKELVDRKPLLTIDAQIYRTGLDLSKPLPPRWSFSQLQVLSAAPSIGLLGALLLGLGLAQTAGSSTQVSQAEGLLESAGKRLGRLTLLNRLRNPLWALATTVLIFTLPAVIRLRAGATEAVTLSVGVLSMALLAMWARRLVARRVGVTTRQESWGPGVAVGVATAPLAPWAPLPVIRANRDISKDASSRIHATAPIALAIVGIILSVESSAFEVPLSRSLGTAALIMAASTLLPVAPLDGASLGKTGLVAGAGLVGAAVLIWLGVV</sequence>
<evidence type="ECO:0000313" key="3">
    <source>
        <dbReference type="Proteomes" id="UP000295573"/>
    </source>
</evidence>
<dbReference type="InterPro" id="IPR019734">
    <property type="entry name" value="TPR_rpt"/>
</dbReference>
<keyword evidence="1" id="KW-0812">Transmembrane</keyword>
<accession>A0A4R2I9D0</accession>
<feature type="transmembrane region" description="Helical" evidence="1">
    <location>
        <begin position="812"/>
        <end position="829"/>
    </location>
</feature>
<dbReference type="EMBL" id="SLWR01000016">
    <property type="protein sequence ID" value="TCO41031.1"/>
    <property type="molecule type" value="Genomic_DNA"/>
</dbReference>
<reference evidence="2 3" key="1">
    <citation type="journal article" date="2015" name="Stand. Genomic Sci.">
        <title>Genomic Encyclopedia of Bacterial and Archaeal Type Strains, Phase III: the genomes of soil and plant-associated and newly described type strains.</title>
        <authorList>
            <person name="Whitman W.B."/>
            <person name="Woyke T."/>
            <person name="Klenk H.P."/>
            <person name="Zhou Y."/>
            <person name="Lilburn T.G."/>
            <person name="Beck B.J."/>
            <person name="De Vos P."/>
            <person name="Vandamme P."/>
            <person name="Eisen J.A."/>
            <person name="Garrity G."/>
            <person name="Hugenholtz P."/>
            <person name="Kyrpides N.C."/>
        </authorList>
    </citation>
    <scope>NUCLEOTIDE SEQUENCE [LARGE SCALE GENOMIC DNA]</scope>
    <source>
        <strain evidence="2 3">VKM Ac-2541</strain>
    </source>
</reference>
<evidence type="ECO:0000256" key="1">
    <source>
        <dbReference type="SAM" id="Phobius"/>
    </source>
</evidence>
<dbReference type="InterPro" id="IPR011990">
    <property type="entry name" value="TPR-like_helical_dom_sf"/>
</dbReference>
<dbReference type="Proteomes" id="UP000295573">
    <property type="component" value="Unassembled WGS sequence"/>
</dbReference>
<keyword evidence="1" id="KW-1133">Transmembrane helix</keyword>
<keyword evidence="1" id="KW-0472">Membrane</keyword>
<name>A0A4R2I9D0_9ACTN</name>
<gene>
    <name evidence="2" type="ORF">EV646_116122</name>
</gene>
<protein>
    <submittedName>
        <fullName evidence="2">TPR repeat protein</fullName>
    </submittedName>
</protein>
<keyword evidence="3" id="KW-1185">Reference proteome</keyword>
<feature type="transmembrane region" description="Helical" evidence="1">
    <location>
        <begin position="908"/>
        <end position="925"/>
    </location>
</feature>
<dbReference type="AlphaFoldDB" id="A0A4R2I9D0"/>
<proteinExistence type="predicted"/>
<organism evidence="2 3">
    <name type="scientific">Kribbella antiqua</name>
    <dbReference type="NCBI Taxonomy" id="2512217"/>
    <lineage>
        <taxon>Bacteria</taxon>
        <taxon>Bacillati</taxon>
        <taxon>Actinomycetota</taxon>
        <taxon>Actinomycetes</taxon>
        <taxon>Propionibacteriales</taxon>
        <taxon>Kribbellaceae</taxon>
        <taxon>Kribbella</taxon>
    </lineage>
</organism>
<dbReference type="Pfam" id="PF13414">
    <property type="entry name" value="TPR_11"/>
    <property type="match status" value="1"/>
</dbReference>
<feature type="transmembrane region" description="Helical" evidence="1">
    <location>
        <begin position="937"/>
        <end position="954"/>
    </location>
</feature>
<comment type="caution">
    <text evidence="2">The sequence shown here is derived from an EMBL/GenBank/DDBJ whole genome shotgun (WGS) entry which is preliminary data.</text>
</comment>
<dbReference type="SUPFAM" id="SSF48452">
    <property type="entry name" value="TPR-like"/>
    <property type="match status" value="1"/>
</dbReference>
<dbReference type="SMART" id="SM00028">
    <property type="entry name" value="TPR"/>
    <property type="match status" value="5"/>
</dbReference>
<feature type="transmembrane region" description="Helical" evidence="1">
    <location>
        <begin position="966"/>
        <end position="983"/>
    </location>
</feature>
<feature type="transmembrane region" description="Helical" evidence="1">
    <location>
        <begin position="835"/>
        <end position="855"/>
    </location>
</feature>
<evidence type="ECO:0000313" key="2">
    <source>
        <dbReference type="EMBL" id="TCO41031.1"/>
    </source>
</evidence>
<feature type="transmembrane region" description="Helical" evidence="1">
    <location>
        <begin position="757"/>
        <end position="777"/>
    </location>
</feature>